<protein>
    <submittedName>
        <fullName evidence="4">Cd(II)/Pb(II)-responsive transcriptional regulator</fullName>
    </submittedName>
</protein>
<evidence type="ECO:0000256" key="1">
    <source>
        <dbReference type="ARBA" id="ARBA00023125"/>
    </source>
</evidence>
<evidence type="ECO:0000313" key="4">
    <source>
        <dbReference type="EMBL" id="SMP81029.1"/>
    </source>
</evidence>
<dbReference type="PANTHER" id="PTHR30204">
    <property type="entry name" value="REDOX-CYCLING DRUG-SENSING TRANSCRIPTIONAL ACTIVATOR SOXR"/>
    <property type="match status" value="1"/>
</dbReference>
<proteinExistence type="predicted"/>
<dbReference type="Gene3D" id="1.10.1660.10">
    <property type="match status" value="1"/>
</dbReference>
<dbReference type="NCBIfam" id="TIGR02047">
    <property type="entry name" value="CadR-PbrR"/>
    <property type="match status" value="1"/>
</dbReference>
<gene>
    <name evidence="4" type="ORF">SAMN06295970_1416</name>
</gene>
<keyword evidence="5" id="KW-1185">Reference proteome</keyword>
<name>A0ABY1QY26_9BURK</name>
<dbReference type="Pfam" id="PF13411">
    <property type="entry name" value="MerR_1"/>
    <property type="match status" value="1"/>
</dbReference>
<accession>A0ABY1QY26</accession>
<dbReference type="SUPFAM" id="SSF46955">
    <property type="entry name" value="Putative DNA-binding domain"/>
    <property type="match status" value="1"/>
</dbReference>
<organism evidence="4 5">
    <name type="scientific">Noviherbaspirillum suwonense</name>
    <dbReference type="NCBI Taxonomy" id="1224511"/>
    <lineage>
        <taxon>Bacteria</taxon>
        <taxon>Pseudomonadati</taxon>
        <taxon>Pseudomonadota</taxon>
        <taxon>Betaproteobacteria</taxon>
        <taxon>Burkholderiales</taxon>
        <taxon>Oxalobacteraceae</taxon>
        <taxon>Noviherbaspirillum</taxon>
    </lineage>
</organism>
<dbReference type="CDD" id="cd04784">
    <property type="entry name" value="HTH_CadR-PbrR"/>
    <property type="match status" value="1"/>
</dbReference>
<keyword evidence="1" id="KW-0238">DNA-binding</keyword>
<dbReference type="InterPro" id="IPR011791">
    <property type="entry name" value="CadR-PbrR"/>
</dbReference>
<dbReference type="SMART" id="SM00422">
    <property type="entry name" value="HTH_MERR"/>
    <property type="match status" value="1"/>
</dbReference>
<feature type="coiled-coil region" evidence="2">
    <location>
        <begin position="93"/>
        <end position="123"/>
    </location>
</feature>
<dbReference type="PRINTS" id="PR00040">
    <property type="entry name" value="HTHMERR"/>
</dbReference>
<feature type="domain" description="HTH merR-type" evidence="3">
    <location>
        <begin position="5"/>
        <end position="74"/>
    </location>
</feature>
<evidence type="ECO:0000259" key="3">
    <source>
        <dbReference type="PROSITE" id="PS50937"/>
    </source>
</evidence>
<dbReference type="Proteomes" id="UP001158049">
    <property type="component" value="Unassembled WGS sequence"/>
</dbReference>
<dbReference type="EMBL" id="FXUL01000041">
    <property type="protein sequence ID" value="SMP81029.1"/>
    <property type="molecule type" value="Genomic_DNA"/>
</dbReference>
<dbReference type="InterPro" id="IPR047057">
    <property type="entry name" value="MerR_fam"/>
</dbReference>
<evidence type="ECO:0000256" key="2">
    <source>
        <dbReference type="SAM" id="Coils"/>
    </source>
</evidence>
<dbReference type="PROSITE" id="PS50937">
    <property type="entry name" value="HTH_MERR_2"/>
    <property type="match status" value="1"/>
</dbReference>
<sequence length="159" mass="17900">MLQGKIKIGELAKLTDCQVETIRYYEREGLLPEPSRTEANYRLYGDEHIDRLSLIRRCRSLDMALNDIRTLLRFRDAPEENCGEVNVLLDDHINHVAERIASLEALKKQLKSLRRLCSASQTAKDCGILNDLAVEANVIKPNPVAASALCRPGARTQSK</sequence>
<reference evidence="4 5" key="1">
    <citation type="submission" date="2017-05" db="EMBL/GenBank/DDBJ databases">
        <authorList>
            <person name="Varghese N."/>
            <person name="Submissions S."/>
        </authorList>
    </citation>
    <scope>NUCLEOTIDE SEQUENCE [LARGE SCALE GENOMIC DNA]</scope>
    <source>
        <strain evidence="4 5">DSM 26001</strain>
    </source>
</reference>
<dbReference type="PANTHER" id="PTHR30204:SF92">
    <property type="entry name" value="HTH-TYPE TRANSCRIPTIONAL REGULATOR ZNTR"/>
    <property type="match status" value="1"/>
</dbReference>
<evidence type="ECO:0000313" key="5">
    <source>
        <dbReference type="Proteomes" id="UP001158049"/>
    </source>
</evidence>
<comment type="caution">
    <text evidence="4">The sequence shown here is derived from an EMBL/GenBank/DDBJ whole genome shotgun (WGS) entry which is preliminary data.</text>
</comment>
<dbReference type="InterPro" id="IPR009061">
    <property type="entry name" value="DNA-bd_dom_put_sf"/>
</dbReference>
<dbReference type="InterPro" id="IPR000551">
    <property type="entry name" value="MerR-type_HTH_dom"/>
</dbReference>
<keyword evidence="2" id="KW-0175">Coiled coil</keyword>